<evidence type="ECO:0000256" key="2">
    <source>
        <dbReference type="ARBA" id="ARBA00022723"/>
    </source>
</evidence>
<dbReference type="Proteomes" id="UP000092993">
    <property type="component" value="Unassembled WGS sequence"/>
</dbReference>
<feature type="domain" description="Amidohydrolase-related" evidence="6">
    <location>
        <begin position="21"/>
        <end position="197"/>
    </location>
</feature>
<dbReference type="PANTHER" id="PTHR11271">
    <property type="entry name" value="GUANINE DEAMINASE"/>
    <property type="match status" value="1"/>
</dbReference>
<dbReference type="AlphaFoldDB" id="A0A1C7LXY7"/>
<feature type="region of interest" description="Disordered" evidence="5">
    <location>
        <begin position="364"/>
        <end position="392"/>
    </location>
</feature>
<feature type="region of interest" description="Disordered" evidence="5">
    <location>
        <begin position="194"/>
        <end position="269"/>
    </location>
</feature>
<keyword evidence="8" id="KW-1185">Reference proteome</keyword>
<evidence type="ECO:0000313" key="7">
    <source>
        <dbReference type="EMBL" id="OBZ69096.1"/>
    </source>
</evidence>
<dbReference type="InterPro" id="IPR006680">
    <property type="entry name" value="Amidohydro-rel"/>
</dbReference>
<dbReference type="STRING" id="5627.A0A1C7LXY7"/>
<comment type="caution">
    <text evidence="7">The sequence shown here is derived from an EMBL/GenBank/DDBJ whole genome shotgun (WGS) entry which is preliminary data.</text>
</comment>
<dbReference type="InterPro" id="IPR051607">
    <property type="entry name" value="Metallo-dep_hydrolases"/>
</dbReference>
<dbReference type="GO" id="GO:0006147">
    <property type="term" value="P:guanine catabolic process"/>
    <property type="evidence" value="ECO:0007669"/>
    <property type="project" value="UniProtKB-UniPathway"/>
</dbReference>
<evidence type="ECO:0000256" key="3">
    <source>
        <dbReference type="ARBA" id="ARBA00022801"/>
    </source>
</evidence>
<feature type="compositionally biased region" description="Low complexity" evidence="5">
    <location>
        <begin position="195"/>
        <end position="215"/>
    </location>
</feature>
<keyword evidence="2" id="KW-0479">Metal-binding</keyword>
<evidence type="ECO:0000256" key="1">
    <source>
        <dbReference type="ARBA" id="ARBA00001947"/>
    </source>
</evidence>
<dbReference type="GO" id="GO:0008270">
    <property type="term" value="F:zinc ion binding"/>
    <property type="evidence" value="ECO:0007669"/>
    <property type="project" value="TreeGrafter"/>
</dbReference>
<name>A0A1C7LXY7_GRIFR</name>
<dbReference type="EMBL" id="LUGG01000018">
    <property type="protein sequence ID" value="OBZ69096.1"/>
    <property type="molecule type" value="Genomic_DNA"/>
</dbReference>
<dbReference type="Gene3D" id="2.30.40.10">
    <property type="entry name" value="Urease, subunit C, domain 1"/>
    <property type="match status" value="2"/>
</dbReference>
<protein>
    <submittedName>
        <fullName evidence="7">Putative guanine deaminase</fullName>
    </submittedName>
</protein>
<dbReference type="SUPFAM" id="SSF51556">
    <property type="entry name" value="Metallo-dependent hydrolases"/>
    <property type="match status" value="2"/>
</dbReference>
<dbReference type="PANTHER" id="PTHR11271:SF6">
    <property type="entry name" value="GUANINE DEAMINASE"/>
    <property type="match status" value="1"/>
</dbReference>
<dbReference type="UniPathway" id="UPA00603">
    <property type="reaction ID" value="UER00660"/>
</dbReference>
<dbReference type="Gene3D" id="3.20.20.140">
    <property type="entry name" value="Metal-dependent hydrolases"/>
    <property type="match status" value="2"/>
</dbReference>
<organism evidence="7 8">
    <name type="scientific">Grifola frondosa</name>
    <name type="common">Maitake</name>
    <name type="synonym">Polyporus frondosus</name>
    <dbReference type="NCBI Taxonomy" id="5627"/>
    <lineage>
        <taxon>Eukaryota</taxon>
        <taxon>Fungi</taxon>
        <taxon>Dikarya</taxon>
        <taxon>Basidiomycota</taxon>
        <taxon>Agaricomycotina</taxon>
        <taxon>Agaricomycetes</taxon>
        <taxon>Polyporales</taxon>
        <taxon>Grifolaceae</taxon>
        <taxon>Grifola</taxon>
    </lineage>
</organism>
<feature type="compositionally biased region" description="Basic residues" evidence="5">
    <location>
        <begin position="259"/>
        <end position="269"/>
    </location>
</feature>
<keyword evidence="4" id="KW-0862">Zinc</keyword>
<gene>
    <name evidence="7" type="ORF">A0H81_10764</name>
</gene>
<evidence type="ECO:0000259" key="6">
    <source>
        <dbReference type="Pfam" id="PF01979"/>
    </source>
</evidence>
<sequence length="420" mass="46011">MLAQHGVASDAELIRLKMGEFLMPGFIDTHIHAPQAPILAGMFGQEHELLDWLSEVTFPMESRFSDVGFARRAYKSIIRRTIDYGSTTCCYYGTLHLESTKALAEIVHAYGQRAFVGKCNMDQNSPDYYIEPSAEASLAATRELIAHIRAIPRTHSALVQPILTPRFAMSARLRCSPGSRAAASDPALAIQTHISETSPRSCLRSSSSPRNPSPRTRTRSRYAGLWDCTSSRRSGDPQGSEGRREPLPDEQLQPAQRVHQGRHAPRSRIKVGLGTDVSGGFSPSVLAAIQHASMCSKVVAMQNPPADGTGSRFTNRPLPVATLLHLATLGGAEVCNLESRIGSLAPGKAFDALVSACAQTRVTPRFGRRPGHGARRTRERRRARRRRRREDGEKELEECWNGSCFVGMIATLGRCTSRGG</sequence>
<evidence type="ECO:0000313" key="8">
    <source>
        <dbReference type="Proteomes" id="UP000092993"/>
    </source>
</evidence>
<proteinExistence type="predicted"/>
<dbReference type="OrthoDB" id="194468at2759"/>
<evidence type="ECO:0000256" key="5">
    <source>
        <dbReference type="SAM" id="MobiDB-lite"/>
    </source>
</evidence>
<comment type="cofactor">
    <cofactor evidence="1">
        <name>Zn(2+)</name>
        <dbReference type="ChEBI" id="CHEBI:29105"/>
    </cofactor>
</comment>
<accession>A0A1C7LXY7</accession>
<keyword evidence="3" id="KW-0378">Hydrolase</keyword>
<dbReference type="GO" id="GO:0008892">
    <property type="term" value="F:guanine deaminase activity"/>
    <property type="evidence" value="ECO:0007669"/>
    <property type="project" value="TreeGrafter"/>
</dbReference>
<feature type="compositionally biased region" description="Basic residues" evidence="5">
    <location>
        <begin position="366"/>
        <end position="388"/>
    </location>
</feature>
<reference evidence="7 8" key="1">
    <citation type="submission" date="2016-03" db="EMBL/GenBank/DDBJ databases">
        <title>Whole genome sequencing of Grifola frondosa 9006-11.</title>
        <authorList>
            <person name="Min B."/>
            <person name="Park H."/>
            <person name="Kim J.-G."/>
            <person name="Cho H."/>
            <person name="Oh Y.-L."/>
            <person name="Kong W.-S."/>
            <person name="Choi I.-G."/>
        </authorList>
    </citation>
    <scope>NUCLEOTIDE SEQUENCE [LARGE SCALE GENOMIC DNA]</scope>
    <source>
        <strain evidence="7 8">9006-11</strain>
    </source>
</reference>
<evidence type="ECO:0000256" key="4">
    <source>
        <dbReference type="ARBA" id="ARBA00022833"/>
    </source>
</evidence>
<dbReference type="GO" id="GO:0005829">
    <property type="term" value="C:cytosol"/>
    <property type="evidence" value="ECO:0007669"/>
    <property type="project" value="TreeGrafter"/>
</dbReference>
<dbReference type="InterPro" id="IPR011059">
    <property type="entry name" value="Metal-dep_hydrolase_composite"/>
</dbReference>
<feature type="domain" description="Amidohydrolase-related" evidence="6">
    <location>
        <begin position="268"/>
        <end position="355"/>
    </location>
</feature>
<dbReference type="Pfam" id="PF01979">
    <property type="entry name" value="Amidohydro_1"/>
    <property type="match status" value="2"/>
</dbReference>
<dbReference type="InterPro" id="IPR032466">
    <property type="entry name" value="Metal_Hydrolase"/>
</dbReference>
<dbReference type="OMA" id="HGVHLCD"/>